<gene>
    <name evidence="2" type="primary">azoB_2</name>
    <name evidence="2" type="ORF">Mgrana_00601</name>
</gene>
<dbReference type="PANTHER" id="PTHR43162">
    <property type="match status" value="1"/>
</dbReference>
<dbReference type="Gene3D" id="3.40.50.720">
    <property type="entry name" value="NAD(P)-binding Rossmann-like Domain"/>
    <property type="match status" value="1"/>
</dbReference>
<protein>
    <submittedName>
        <fullName evidence="2">NAD(P)H azoreductase</fullName>
        <ecNumber evidence="2">1.7.-.-</ecNumber>
    </submittedName>
</protein>
<evidence type="ECO:0000259" key="1">
    <source>
        <dbReference type="Pfam" id="PF05368"/>
    </source>
</evidence>
<dbReference type="PANTHER" id="PTHR43162:SF1">
    <property type="entry name" value="PRESTALK A DIFFERENTIATION PROTEIN A"/>
    <property type="match status" value="1"/>
</dbReference>
<dbReference type="RefSeq" id="WP_119356122.1">
    <property type="nucleotide sequence ID" value="NZ_BJXM01000003.1"/>
</dbReference>
<dbReference type="Gene3D" id="3.90.25.10">
    <property type="entry name" value="UDP-galactose 4-epimerase, domain 1"/>
    <property type="match status" value="1"/>
</dbReference>
<feature type="domain" description="NmrA-like" evidence="1">
    <location>
        <begin position="1"/>
        <end position="255"/>
    </location>
</feature>
<dbReference type="CDD" id="cd05269">
    <property type="entry name" value="TMR_SDR_a"/>
    <property type="match status" value="1"/>
</dbReference>
<dbReference type="GO" id="GO:0016491">
    <property type="term" value="F:oxidoreductase activity"/>
    <property type="evidence" value="ECO:0007669"/>
    <property type="project" value="UniProtKB-KW"/>
</dbReference>
<evidence type="ECO:0000313" key="2">
    <source>
        <dbReference type="EMBL" id="RIH93547.1"/>
    </source>
</evidence>
<keyword evidence="3" id="KW-1185">Reference proteome</keyword>
<dbReference type="InterPro" id="IPR036291">
    <property type="entry name" value="NAD(P)-bd_dom_sf"/>
</dbReference>
<accession>A0A399FA64</accession>
<dbReference type="InterPro" id="IPR008030">
    <property type="entry name" value="NmrA-like"/>
</dbReference>
<dbReference type="Proteomes" id="UP000266178">
    <property type="component" value="Unassembled WGS sequence"/>
</dbReference>
<dbReference type="EC" id="1.7.-.-" evidence="2"/>
<sequence>MKPRILVVGATGNIGRAVVQRLAGQGIAVRALVRTPQKAASLAHSNVEIVHGDLSQPETLRAALDGIKRAFVLVNAPGRHLELQGNFLEAAKQTGLEYAVNVSMHGAAPDSPIAFARAHWQLDDQLAHSGISFTHLQPNLFMQNFFSHIATIASSGVFYLPLGEAYVSWVDARDVGVVAAGLLANGGSEGETLTITGPHSLTPSQSALALSEGLGRVVRHVDVSLEATRSSLLKAGLPPTYADDLVELYRLFASGYGNVVTDVVQRVGSVAPRTLGGFGMEFAERFQPKEVTQ</sequence>
<organism evidence="2 3">
    <name type="scientific">Meiothermus granaticius NBRC 107808</name>
    <dbReference type="NCBI Taxonomy" id="1227551"/>
    <lineage>
        <taxon>Bacteria</taxon>
        <taxon>Thermotogati</taxon>
        <taxon>Deinococcota</taxon>
        <taxon>Deinococci</taxon>
        <taxon>Thermales</taxon>
        <taxon>Thermaceae</taxon>
        <taxon>Meiothermus</taxon>
    </lineage>
</organism>
<name>A0A399FA64_9DEIN</name>
<proteinExistence type="predicted"/>
<reference evidence="2 3" key="1">
    <citation type="submission" date="2018-08" db="EMBL/GenBank/DDBJ databases">
        <title>Meiothermus granaticius genome AF-68 sequencing project.</title>
        <authorList>
            <person name="Da Costa M.S."/>
            <person name="Albuquerque L."/>
            <person name="Raposo P."/>
            <person name="Froufe H.J.C."/>
            <person name="Barroso C.S."/>
            <person name="Egas C."/>
        </authorList>
    </citation>
    <scope>NUCLEOTIDE SEQUENCE [LARGE SCALE GENOMIC DNA]</scope>
    <source>
        <strain evidence="2 3">AF-68</strain>
    </source>
</reference>
<dbReference type="AlphaFoldDB" id="A0A399FA64"/>
<comment type="caution">
    <text evidence="2">The sequence shown here is derived from an EMBL/GenBank/DDBJ whole genome shotgun (WGS) entry which is preliminary data.</text>
</comment>
<dbReference type="OrthoDB" id="9794300at2"/>
<dbReference type="InterPro" id="IPR051604">
    <property type="entry name" value="Ergot_Alk_Oxidoreductase"/>
</dbReference>
<dbReference type="EMBL" id="QWLB01000005">
    <property type="protein sequence ID" value="RIH93547.1"/>
    <property type="molecule type" value="Genomic_DNA"/>
</dbReference>
<keyword evidence="2" id="KW-0560">Oxidoreductase</keyword>
<evidence type="ECO:0000313" key="3">
    <source>
        <dbReference type="Proteomes" id="UP000266178"/>
    </source>
</evidence>
<dbReference type="Pfam" id="PF05368">
    <property type="entry name" value="NmrA"/>
    <property type="match status" value="1"/>
</dbReference>
<dbReference type="SUPFAM" id="SSF51735">
    <property type="entry name" value="NAD(P)-binding Rossmann-fold domains"/>
    <property type="match status" value="1"/>
</dbReference>